<dbReference type="InterPro" id="IPR001509">
    <property type="entry name" value="Epimerase_deHydtase"/>
</dbReference>
<organism evidence="2">
    <name type="scientific">marine metagenome</name>
    <dbReference type="NCBI Taxonomy" id="408172"/>
    <lineage>
        <taxon>unclassified sequences</taxon>
        <taxon>metagenomes</taxon>
        <taxon>ecological metagenomes</taxon>
    </lineage>
</organism>
<gene>
    <name evidence="2" type="ORF">METZ01_LOCUS274511</name>
</gene>
<accession>A0A382KFA8</accession>
<protein>
    <recommendedName>
        <fullName evidence="1">NAD-dependent epimerase/dehydratase domain-containing protein</fullName>
    </recommendedName>
</protein>
<evidence type="ECO:0000259" key="1">
    <source>
        <dbReference type="Pfam" id="PF01370"/>
    </source>
</evidence>
<dbReference type="InterPro" id="IPR036291">
    <property type="entry name" value="NAD(P)-bd_dom_sf"/>
</dbReference>
<reference evidence="2" key="1">
    <citation type="submission" date="2018-05" db="EMBL/GenBank/DDBJ databases">
        <authorList>
            <person name="Lanie J.A."/>
            <person name="Ng W.-L."/>
            <person name="Kazmierczak K.M."/>
            <person name="Andrzejewski T.M."/>
            <person name="Davidsen T.M."/>
            <person name="Wayne K.J."/>
            <person name="Tettelin H."/>
            <person name="Glass J.I."/>
            <person name="Rusch D."/>
            <person name="Podicherti R."/>
            <person name="Tsui H.-C.T."/>
            <person name="Winkler M.E."/>
        </authorList>
    </citation>
    <scope>NUCLEOTIDE SEQUENCE</scope>
</reference>
<name>A0A382KFA8_9ZZZZ</name>
<dbReference type="EMBL" id="UINC01079552">
    <property type="protein sequence ID" value="SVC21657.1"/>
    <property type="molecule type" value="Genomic_DNA"/>
</dbReference>
<feature type="non-terminal residue" evidence="2">
    <location>
        <position position="1"/>
    </location>
</feature>
<dbReference type="AlphaFoldDB" id="A0A382KFA8"/>
<dbReference type="Gene3D" id="3.40.50.720">
    <property type="entry name" value="NAD(P)-binding Rossmann-like Domain"/>
    <property type="match status" value="1"/>
</dbReference>
<sequence>RNAEDLDLSAIDLIIECSAEPSVLAGRERGTDYLVHSNFMGTFHSLEFAGRHQSAMIFLSTSRVYPVQAIRRLRFIENDTRFVLESFEQEFGVSQNGISENFQLEGARTLYGTTKLVYRN</sequence>
<dbReference type="SUPFAM" id="SSF51735">
    <property type="entry name" value="NAD(P)-binding Rossmann-fold domains"/>
    <property type="match status" value="1"/>
</dbReference>
<proteinExistence type="predicted"/>
<dbReference type="Pfam" id="PF01370">
    <property type="entry name" value="Epimerase"/>
    <property type="match status" value="1"/>
</dbReference>
<evidence type="ECO:0000313" key="2">
    <source>
        <dbReference type="EMBL" id="SVC21657.1"/>
    </source>
</evidence>
<feature type="domain" description="NAD-dependent epimerase/dehydratase" evidence="1">
    <location>
        <begin position="10"/>
        <end position="69"/>
    </location>
</feature>